<name>A0A8D8I0V7_CULPI</name>
<protein>
    <submittedName>
        <fullName evidence="1">(northern house mosquito) hypothetical protein</fullName>
    </submittedName>
</protein>
<sequence length="102" mass="11721">MVKMRQRLSLAKSVRYRRPPRPDLERLKLPEVASRYAHSLEAALPGEGELLEAPLEDCWRSVKAAITNAAESTIGFVERGRRNDWFDEECRAILEEKNAARQ</sequence>
<reference evidence="1" key="1">
    <citation type="submission" date="2021-05" db="EMBL/GenBank/DDBJ databases">
        <authorList>
            <person name="Alioto T."/>
            <person name="Alioto T."/>
            <person name="Gomez Garrido J."/>
        </authorList>
    </citation>
    <scope>NUCLEOTIDE SEQUENCE</scope>
</reference>
<evidence type="ECO:0000313" key="1">
    <source>
        <dbReference type="EMBL" id="CAG6545385.1"/>
    </source>
</evidence>
<organism evidence="1">
    <name type="scientific">Culex pipiens</name>
    <name type="common">House mosquito</name>
    <dbReference type="NCBI Taxonomy" id="7175"/>
    <lineage>
        <taxon>Eukaryota</taxon>
        <taxon>Metazoa</taxon>
        <taxon>Ecdysozoa</taxon>
        <taxon>Arthropoda</taxon>
        <taxon>Hexapoda</taxon>
        <taxon>Insecta</taxon>
        <taxon>Pterygota</taxon>
        <taxon>Neoptera</taxon>
        <taxon>Endopterygota</taxon>
        <taxon>Diptera</taxon>
        <taxon>Nematocera</taxon>
        <taxon>Culicoidea</taxon>
        <taxon>Culicidae</taxon>
        <taxon>Culicinae</taxon>
        <taxon>Culicini</taxon>
        <taxon>Culex</taxon>
        <taxon>Culex</taxon>
    </lineage>
</organism>
<dbReference type="AlphaFoldDB" id="A0A8D8I0V7"/>
<dbReference type="EMBL" id="HBUE01231994">
    <property type="protein sequence ID" value="CAG6545385.1"/>
    <property type="molecule type" value="Transcribed_RNA"/>
</dbReference>
<proteinExistence type="predicted"/>
<dbReference type="EMBL" id="HBUE01338817">
    <property type="protein sequence ID" value="CAG6597530.1"/>
    <property type="molecule type" value="Transcribed_RNA"/>
</dbReference>
<accession>A0A8D8I0V7</accession>